<dbReference type="Proteomes" id="UP000287188">
    <property type="component" value="Unassembled WGS sequence"/>
</dbReference>
<accession>A0A402ALG6</accession>
<evidence type="ECO:0000313" key="1">
    <source>
        <dbReference type="EMBL" id="GCE19889.1"/>
    </source>
</evidence>
<proteinExistence type="predicted"/>
<name>A0A402ALG6_9CHLR</name>
<sequence>MNVQRKQSHVVEHIAQTDPCYKTTYPQLKNTAPEQEVNIAYLKALVLARTDGEARTILVEQLKAQVEAETYSLDNHLLARRLLASPVAPAIVNLGTNDPFAVQEEN</sequence>
<evidence type="ECO:0000313" key="2">
    <source>
        <dbReference type="Proteomes" id="UP000287188"/>
    </source>
</evidence>
<keyword evidence="2" id="KW-1185">Reference proteome</keyword>
<dbReference type="RefSeq" id="WP_126551680.1">
    <property type="nucleotide sequence ID" value="NZ_BIFS01000001.1"/>
</dbReference>
<dbReference type="OrthoDB" id="165801at2"/>
<gene>
    <name evidence="1" type="ORF">KDK_36890</name>
</gene>
<protein>
    <submittedName>
        <fullName evidence="1">Uncharacterized protein</fullName>
    </submittedName>
</protein>
<reference evidence="2" key="1">
    <citation type="submission" date="2018-12" db="EMBL/GenBank/DDBJ databases">
        <title>Tengunoibacter tsumagoiensis gen. nov., sp. nov., Dictyobacter kobayashii sp. nov., D. alpinus sp. nov., and D. joshuensis sp. nov. and description of Dictyobacteraceae fam. nov. within the order Ktedonobacterales isolated from Tengu-no-mugimeshi.</title>
        <authorList>
            <person name="Wang C.M."/>
            <person name="Zheng Y."/>
            <person name="Sakai Y."/>
            <person name="Toyoda A."/>
            <person name="Minakuchi Y."/>
            <person name="Abe K."/>
            <person name="Yokota A."/>
            <person name="Yabe S."/>
        </authorList>
    </citation>
    <scope>NUCLEOTIDE SEQUENCE [LARGE SCALE GENOMIC DNA]</scope>
    <source>
        <strain evidence="2">Uno11</strain>
    </source>
</reference>
<dbReference type="EMBL" id="BIFS01000001">
    <property type="protein sequence ID" value="GCE19889.1"/>
    <property type="molecule type" value="Genomic_DNA"/>
</dbReference>
<comment type="caution">
    <text evidence="1">The sequence shown here is derived from an EMBL/GenBank/DDBJ whole genome shotgun (WGS) entry which is preliminary data.</text>
</comment>
<dbReference type="AlphaFoldDB" id="A0A402ALG6"/>
<organism evidence="1 2">
    <name type="scientific">Dictyobacter kobayashii</name>
    <dbReference type="NCBI Taxonomy" id="2014872"/>
    <lineage>
        <taxon>Bacteria</taxon>
        <taxon>Bacillati</taxon>
        <taxon>Chloroflexota</taxon>
        <taxon>Ktedonobacteria</taxon>
        <taxon>Ktedonobacterales</taxon>
        <taxon>Dictyobacteraceae</taxon>
        <taxon>Dictyobacter</taxon>
    </lineage>
</organism>